<protein>
    <submittedName>
        <fullName evidence="1">Uncharacterized protein</fullName>
    </submittedName>
</protein>
<evidence type="ECO:0000313" key="2">
    <source>
        <dbReference type="Proteomes" id="UP001396334"/>
    </source>
</evidence>
<organism evidence="1 2">
    <name type="scientific">Hibiscus sabdariffa</name>
    <name type="common">roselle</name>
    <dbReference type="NCBI Taxonomy" id="183260"/>
    <lineage>
        <taxon>Eukaryota</taxon>
        <taxon>Viridiplantae</taxon>
        <taxon>Streptophyta</taxon>
        <taxon>Embryophyta</taxon>
        <taxon>Tracheophyta</taxon>
        <taxon>Spermatophyta</taxon>
        <taxon>Magnoliopsida</taxon>
        <taxon>eudicotyledons</taxon>
        <taxon>Gunneridae</taxon>
        <taxon>Pentapetalae</taxon>
        <taxon>rosids</taxon>
        <taxon>malvids</taxon>
        <taxon>Malvales</taxon>
        <taxon>Malvaceae</taxon>
        <taxon>Malvoideae</taxon>
        <taxon>Hibiscus</taxon>
    </lineage>
</organism>
<proteinExistence type="predicted"/>
<sequence length="236" mass="26139">MILPNPKTKSNEDFICKVSAKSFNAADRRISKSLVIRDVVPPSINPQQQSLVSSTDSNKKSVTIVGTLEQGEISIPPDIFNIDAILCDSMQAVKVTGKLFFPAFGCHILLSRALHLNILLSFDVNGIGYDEASKSPKWNTLLEDEEDNYEYVGKESSDQIYLVKSSMENLYSIHKYLDFERKGGIEAHSTKRFGIFKLILDEGNGNLLGKKEANHIDRIIDSSSPVTASGDDQGRL</sequence>
<evidence type="ECO:0000313" key="1">
    <source>
        <dbReference type="EMBL" id="KAK8989945.1"/>
    </source>
</evidence>
<reference evidence="1 2" key="1">
    <citation type="journal article" date="2024" name="G3 (Bethesda)">
        <title>Genome assembly of Hibiscus sabdariffa L. provides insights into metabolisms of medicinal natural products.</title>
        <authorList>
            <person name="Kim T."/>
        </authorList>
    </citation>
    <scope>NUCLEOTIDE SEQUENCE [LARGE SCALE GENOMIC DNA]</scope>
    <source>
        <strain evidence="1">TK-2024</strain>
        <tissue evidence="1">Old leaves</tissue>
    </source>
</reference>
<accession>A0ABR2PND1</accession>
<dbReference type="Proteomes" id="UP001396334">
    <property type="component" value="Unassembled WGS sequence"/>
</dbReference>
<name>A0ABR2PND1_9ROSI</name>
<gene>
    <name evidence="1" type="ORF">V6N11_064358</name>
</gene>
<keyword evidence="2" id="KW-1185">Reference proteome</keyword>
<comment type="caution">
    <text evidence="1">The sequence shown here is derived from an EMBL/GenBank/DDBJ whole genome shotgun (WGS) entry which is preliminary data.</text>
</comment>
<dbReference type="EMBL" id="JBBPBN010000056">
    <property type="protein sequence ID" value="KAK8989945.1"/>
    <property type="molecule type" value="Genomic_DNA"/>
</dbReference>